<comment type="caution">
    <text evidence="2">The sequence shown here is derived from an EMBL/GenBank/DDBJ whole genome shotgun (WGS) entry which is preliminary data.</text>
</comment>
<feature type="transmembrane region" description="Helical" evidence="1">
    <location>
        <begin position="17"/>
        <end position="36"/>
    </location>
</feature>
<feature type="transmembrane region" description="Helical" evidence="1">
    <location>
        <begin position="48"/>
        <end position="66"/>
    </location>
</feature>
<keyword evidence="1" id="KW-1133">Transmembrane helix</keyword>
<keyword evidence="3" id="KW-1185">Reference proteome</keyword>
<evidence type="ECO:0000313" key="3">
    <source>
        <dbReference type="Proteomes" id="UP001499967"/>
    </source>
</evidence>
<keyword evidence="1" id="KW-0812">Transmembrane</keyword>
<name>A0ABN1P071_9PSEU</name>
<keyword evidence="1" id="KW-0472">Membrane</keyword>
<dbReference type="EMBL" id="BAAAHP010000005">
    <property type="protein sequence ID" value="GAA0920376.1"/>
    <property type="molecule type" value="Genomic_DNA"/>
</dbReference>
<reference evidence="2 3" key="1">
    <citation type="journal article" date="2019" name="Int. J. Syst. Evol. Microbiol.">
        <title>The Global Catalogue of Microorganisms (GCM) 10K type strain sequencing project: providing services to taxonomists for standard genome sequencing and annotation.</title>
        <authorList>
            <consortium name="The Broad Institute Genomics Platform"/>
            <consortium name="The Broad Institute Genome Sequencing Center for Infectious Disease"/>
            <person name="Wu L."/>
            <person name="Ma J."/>
        </authorList>
    </citation>
    <scope>NUCLEOTIDE SEQUENCE [LARGE SCALE GENOMIC DNA]</scope>
    <source>
        <strain evidence="2 3">JCM 11117</strain>
    </source>
</reference>
<evidence type="ECO:0000256" key="1">
    <source>
        <dbReference type="SAM" id="Phobius"/>
    </source>
</evidence>
<accession>A0ABN1P071</accession>
<organism evidence="2 3">
    <name type="scientific">Pseudonocardia zijingensis</name>
    <dbReference type="NCBI Taxonomy" id="153376"/>
    <lineage>
        <taxon>Bacteria</taxon>
        <taxon>Bacillati</taxon>
        <taxon>Actinomycetota</taxon>
        <taxon>Actinomycetes</taxon>
        <taxon>Pseudonocardiales</taxon>
        <taxon>Pseudonocardiaceae</taxon>
        <taxon>Pseudonocardia</taxon>
    </lineage>
</organism>
<sequence>MAFLIIAAMHPESVRSFWSIVTVVAVGLMALAPFSRRIGGPGGGAEKAIVGVIWVVSAIALGFFMFHGA</sequence>
<gene>
    <name evidence="2" type="ORF">GCM10009559_02890</name>
</gene>
<proteinExistence type="predicted"/>
<dbReference type="Proteomes" id="UP001499967">
    <property type="component" value="Unassembled WGS sequence"/>
</dbReference>
<protein>
    <submittedName>
        <fullName evidence="2">Uncharacterized protein</fullName>
    </submittedName>
</protein>
<evidence type="ECO:0000313" key="2">
    <source>
        <dbReference type="EMBL" id="GAA0920376.1"/>
    </source>
</evidence>